<protein>
    <submittedName>
        <fullName evidence="1">Uncharacterized protein</fullName>
    </submittedName>
</protein>
<dbReference type="AlphaFoldDB" id="A0AAE1Q1E5"/>
<evidence type="ECO:0000313" key="2">
    <source>
        <dbReference type="Proteomes" id="UP001292094"/>
    </source>
</evidence>
<comment type="caution">
    <text evidence="1">The sequence shown here is derived from an EMBL/GenBank/DDBJ whole genome shotgun (WGS) entry which is preliminary data.</text>
</comment>
<keyword evidence="2" id="KW-1185">Reference proteome</keyword>
<evidence type="ECO:0000313" key="1">
    <source>
        <dbReference type="EMBL" id="KAK4316692.1"/>
    </source>
</evidence>
<proteinExistence type="predicted"/>
<organism evidence="1 2">
    <name type="scientific">Petrolisthes manimaculis</name>
    <dbReference type="NCBI Taxonomy" id="1843537"/>
    <lineage>
        <taxon>Eukaryota</taxon>
        <taxon>Metazoa</taxon>
        <taxon>Ecdysozoa</taxon>
        <taxon>Arthropoda</taxon>
        <taxon>Crustacea</taxon>
        <taxon>Multicrustacea</taxon>
        <taxon>Malacostraca</taxon>
        <taxon>Eumalacostraca</taxon>
        <taxon>Eucarida</taxon>
        <taxon>Decapoda</taxon>
        <taxon>Pleocyemata</taxon>
        <taxon>Anomura</taxon>
        <taxon>Galatheoidea</taxon>
        <taxon>Porcellanidae</taxon>
        <taxon>Petrolisthes</taxon>
    </lineage>
</organism>
<gene>
    <name evidence="1" type="ORF">Pmani_012186</name>
</gene>
<dbReference type="EMBL" id="JAWZYT010000996">
    <property type="protein sequence ID" value="KAK4316692.1"/>
    <property type="molecule type" value="Genomic_DNA"/>
</dbReference>
<name>A0AAE1Q1E5_9EUCA</name>
<accession>A0AAE1Q1E5</accession>
<sequence>MRGHVVGKGKIFCISAPLAYIFLLARSHYSSSLTQAGCRTRRLIRPSHCPEKYQGVFRALPSLPMSSAPSPSIRASVVLRFIELPDTGRPPRKDSHL</sequence>
<dbReference type="Proteomes" id="UP001292094">
    <property type="component" value="Unassembled WGS sequence"/>
</dbReference>
<reference evidence="1" key="1">
    <citation type="submission" date="2023-11" db="EMBL/GenBank/DDBJ databases">
        <title>Genome assemblies of two species of porcelain crab, Petrolisthes cinctipes and Petrolisthes manimaculis (Anomura: Porcellanidae).</title>
        <authorList>
            <person name="Angst P."/>
        </authorList>
    </citation>
    <scope>NUCLEOTIDE SEQUENCE</scope>
    <source>
        <strain evidence="1">PB745_02</strain>
        <tissue evidence="1">Gill</tissue>
    </source>
</reference>